<protein>
    <recommendedName>
        <fullName evidence="1">HAT C-terminal dimerisation domain-containing protein</fullName>
    </recommendedName>
</protein>
<proteinExistence type="predicted"/>
<dbReference type="InterPro" id="IPR008906">
    <property type="entry name" value="HATC_C_dom"/>
</dbReference>
<name>A0AA39FJ44_MICHY</name>
<evidence type="ECO:0000313" key="3">
    <source>
        <dbReference type="Proteomes" id="UP001168972"/>
    </source>
</evidence>
<evidence type="ECO:0000259" key="1">
    <source>
        <dbReference type="Pfam" id="PF05699"/>
    </source>
</evidence>
<feature type="non-terminal residue" evidence="2">
    <location>
        <position position="131"/>
    </location>
</feature>
<reference evidence="2" key="2">
    <citation type="submission" date="2023-03" db="EMBL/GenBank/DDBJ databases">
        <authorList>
            <person name="Inwood S.N."/>
            <person name="Skelly J.G."/>
            <person name="Guhlin J."/>
            <person name="Harrop T.W.R."/>
            <person name="Goldson S.G."/>
            <person name="Dearden P.K."/>
        </authorList>
    </citation>
    <scope>NUCLEOTIDE SEQUENCE</scope>
    <source>
        <strain evidence="2">Lincoln</strain>
        <tissue evidence="2">Whole body</tissue>
    </source>
</reference>
<sequence length="131" mass="14710">PFKIVTEDLSAEKYVTASLVIPLTNLLKQEIEQTKTSTAIGVSVQNDLLKDQPNISRSSNALKFWIDSRHFTPVLSEIAVKYLISSATSVASERIASTINLLVPNNRSSQTAEHIKQRVFLKTLTEKYWYA</sequence>
<dbReference type="Pfam" id="PF05699">
    <property type="entry name" value="Dimer_Tnp_hAT"/>
    <property type="match status" value="1"/>
</dbReference>
<dbReference type="GO" id="GO:0046983">
    <property type="term" value="F:protein dimerization activity"/>
    <property type="evidence" value="ECO:0007669"/>
    <property type="project" value="InterPro"/>
</dbReference>
<organism evidence="2 3">
    <name type="scientific">Microctonus hyperodae</name>
    <name type="common">Parasitoid wasp</name>
    <dbReference type="NCBI Taxonomy" id="165561"/>
    <lineage>
        <taxon>Eukaryota</taxon>
        <taxon>Metazoa</taxon>
        <taxon>Ecdysozoa</taxon>
        <taxon>Arthropoda</taxon>
        <taxon>Hexapoda</taxon>
        <taxon>Insecta</taxon>
        <taxon>Pterygota</taxon>
        <taxon>Neoptera</taxon>
        <taxon>Endopterygota</taxon>
        <taxon>Hymenoptera</taxon>
        <taxon>Apocrita</taxon>
        <taxon>Ichneumonoidea</taxon>
        <taxon>Braconidae</taxon>
        <taxon>Euphorinae</taxon>
        <taxon>Microctonus</taxon>
    </lineage>
</organism>
<dbReference type="AlphaFoldDB" id="A0AA39FJ44"/>
<dbReference type="SUPFAM" id="SSF53098">
    <property type="entry name" value="Ribonuclease H-like"/>
    <property type="match status" value="1"/>
</dbReference>
<comment type="caution">
    <text evidence="2">The sequence shown here is derived from an EMBL/GenBank/DDBJ whole genome shotgun (WGS) entry which is preliminary data.</text>
</comment>
<reference evidence="2" key="1">
    <citation type="journal article" date="2023" name="bioRxiv">
        <title>Scaffold-level genome assemblies of two parasitoid biocontrol wasps reveal the parthenogenesis mechanism and an associated novel virus.</title>
        <authorList>
            <person name="Inwood S."/>
            <person name="Skelly J."/>
            <person name="Guhlin J."/>
            <person name="Harrop T."/>
            <person name="Goldson S."/>
            <person name="Dearden P."/>
        </authorList>
    </citation>
    <scope>NUCLEOTIDE SEQUENCE</scope>
    <source>
        <strain evidence="2">Lincoln</strain>
        <tissue evidence="2">Whole body</tissue>
    </source>
</reference>
<feature type="domain" description="HAT C-terminal dimerisation" evidence="1">
    <location>
        <begin position="47"/>
        <end position="122"/>
    </location>
</feature>
<dbReference type="InterPro" id="IPR012337">
    <property type="entry name" value="RNaseH-like_sf"/>
</dbReference>
<dbReference type="Proteomes" id="UP001168972">
    <property type="component" value="Unassembled WGS sequence"/>
</dbReference>
<accession>A0AA39FJ44</accession>
<gene>
    <name evidence="2" type="ORF">PV327_011373</name>
</gene>
<dbReference type="EMBL" id="JAQQBR010000472">
    <property type="protein sequence ID" value="KAK0170493.1"/>
    <property type="molecule type" value="Genomic_DNA"/>
</dbReference>
<evidence type="ECO:0000313" key="2">
    <source>
        <dbReference type="EMBL" id="KAK0170493.1"/>
    </source>
</evidence>
<keyword evidence="3" id="KW-1185">Reference proteome</keyword>